<comment type="caution">
    <text evidence="1">The sequence shown here is derived from an EMBL/GenBank/DDBJ whole genome shotgun (WGS) entry which is preliminary data.</text>
</comment>
<evidence type="ECO:0000313" key="2">
    <source>
        <dbReference type="Proteomes" id="UP000265520"/>
    </source>
</evidence>
<dbReference type="AlphaFoldDB" id="A0A392RID2"/>
<name>A0A392RID2_9FABA</name>
<dbReference type="EMBL" id="LXQA010232878">
    <property type="protein sequence ID" value="MCI36341.1"/>
    <property type="molecule type" value="Genomic_DNA"/>
</dbReference>
<accession>A0A392RID2</accession>
<reference evidence="1 2" key="1">
    <citation type="journal article" date="2018" name="Front. Plant Sci.">
        <title>Red Clover (Trifolium pratense) and Zigzag Clover (T. medium) - A Picture of Genomic Similarities and Differences.</title>
        <authorList>
            <person name="Dluhosova J."/>
            <person name="Istvanek J."/>
            <person name="Nedelnik J."/>
            <person name="Repkova J."/>
        </authorList>
    </citation>
    <scope>NUCLEOTIDE SEQUENCE [LARGE SCALE GENOMIC DNA]</scope>
    <source>
        <strain evidence="2">cv. 10/8</strain>
        <tissue evidence="1">Leaf</tissue>
    </source>
</reference>
<sequence>CLLSPIGVLKDHRRRNSSLLTGAAGVKQIGRPKTQINHLEEIQYQQHVPCKAAANQRNDGRGDLNAPEDRIQEEKAVKSTIISERYCNYYNITHFLCYPFMYYAFYCLM</sequence>
<evidence type="ECO:0000313" key="1">
    <source>
        <dbReference type="EMBL" id="MCI36341.1"/>
    </source>
</evidence>
<feature type="non-terminal residue" evidence="1">
    <location>
        <position position="1"/>
    </location>
</feature>
<proteinExistence type="predicted"/>
<organism evidence="1 2">
    <name type="scientific">Trifolium medium</name>
    <dbReference type="NCBI Taxonomy" id="97028"/>
    <lineage>
        <taxon>Eukaryota</taxon>
        <taxon>Viridiplantae</taxon>
        <taxon>Streptophyta</taxon>
        <taxon>Embryophyta</taxon>
        <taxon>Tracheophyta</taxon>
        <taxon>Spermatophyta</taxon>
        <taxon>Magnoliopsida</taxon>
        <taxon>eudicotyledons</taxon>
        <taxon>Gunneridae</taxon>
        <taxon>Pentapetalae</taxon>
        <taxon>rosids</taxon>
        <taxon>fabids</taxon>
        <taxon>Fabales</taxon>
        <taxon>Fabaceae</taxon>
        <taxon>Papilionoideae</taxon>
        <taxon>50 kb inversion clade</taxon>
        <taxon>NPAAA clade</taxon>
        <taxon>Hologalegina</taxon>
        <taxon>IRL clade</taxon>
        <taxon>Trifolieae</taxon>
        <taxon>Trifolium</taxon>
    </lineage>
</organism>
<dbReference type="Proteomes" id="UP000265520">
    <property type="component" value="Unassembled WGS sequence"/>
</dbReference>
<keyword evidence="2" id="KW-1185">Reference proteome</keyword>
<protein>
    <submittedName>
        <fullName evidence="1">Uncharacterized protein</fullName>
    </submittedName>
</protein>